<feature type="compositionally biased region" description="Basic and acidic residues" evidence="6">
    <location>
        <begin position="178"/>
        <end position="191"/>
    </location>
</feature>
<keyword evidence="2" id="KW-0677">Repeat</keyword>
<evidence type="ECO:0000313" key="8">
    <source>
        <dbReference type="Proteomes" id="UP000694941"/>
    </source>
</evidence>
<feature type="region of interest" description="Disordered" evidence="6">
    <location>
        <begin position="463"/>
        <end position="614"/>
    </location>
</feature>
<proteinExistence type="predicted"/>
<feature type="compositionally biased region" description="Basic residues" evidence="6">
    <location>
        <begin position="566"/>
        <end position="578"/>
    </location>
</feature>
<comment type="subcellular location">
    <subcellularLocation>
        <location evidence="1">Nucleus</location>
    </subcellularLocation>
</comment>
<dbReference type="RefSeq" id="XP_013772254.1">
    <property type="nucleotide sequence ID" value="XM_013916800.2"/>
</dbReference>
<feature type="compositionally biased region" description="Acidic residues" evidence="6">
    <location>
        <begin position="145"/>
        <end position="165"/>
    </location>
</feature>
<dbReference type="PANTHER" id="PTHR48039:SF5">
    <property type="entry name" value="RNA-BINDING PROTEIN 28"/>
    <property type="match status" value="1"/>
</dbReference>
<evidence type="ECO:0000256" key="6">
    <source>
        <dbReference type="SAM" id="MobiDB-lite"/>
    </source>
</evidence>
<evidence type="ECO:0000256" key="5">
    <source>
        <dbReference type="PROSITE-ProRule" id="PRU00176"/>
    </source>
</evidence>
<evidence type="ECO:0000256" key="2">
    <source>
        <dbReference type="ARBA" id="ARBA00022737"/>
    </source>
</evidence>
<dbReference type="CDD" id="cd12414">
    <property type="entry name" value="RRM2_RBM28_like"/>
    <property type="match status" value="1"/>
</dbReference>
<sequence>QYITKEIRQQLNEKIKSKKGRLIIRNLSFKATDKKIKQAFSKFGNITEITIPKKEDGKMKGFAFVQFENTSSAIKAINSLNAKEFLGRPIAVDFSLPKLKYKEIAEKSVEQQQETKTENCKGDSESEDGENNVSDNEDESNKSESEDDDEESSTSEDEGDEDDDEKSLTEEQTSNGPNDKENKSYQGRKVDAQSSKDITEGRTLFIRNVAFSTTTETLNEAMTEFGPIKYAVLCMDAITEHPKGTAFVQFLKKDDAEKCLNKANDESQNGGIILDGRKLNISLALSRTEIQKKMQEKHEKKPNDRRNLYLAREGQVRVGSMAAEGVSQTDLAKRMQLEARKRKLLRNYQYFVSPIRLMVHNIPASVDDRKLKGIFLQAVGDTKSRITEARVMRNLKQVDTKKQGKSKGFGFVAFTEHDHALKALRELNNNPDIFTVKKRPIVEFSVENRAALNAKARRLEKSRENLKKQGEGGPRLAKVPRKFNKKEKKSSRMPPQKHAEDGKSYMGSKAKEGMKGLSSHFGPKIRHKRPKLQTDNLEKNPKRRRLEMVTASEVHIRDNHEDTSVKKKQKKKNQRRKSNNPQQNDNFSRLVEQYKQKLMTPEMVSRRSKWFEES</sequence>
<feature type="domain" description="RRM" evidence="7">
    <location>
        <begin position="202"/>
        <end position="286"/>
    </location>
</feature>
<protein>
    <submittedName>
        <fullName evidence="9">RNA-binding protein 28-like</fullName>
    </submittedName>
</protein>
<dbReference type="Proteomes" id="UP000694941">
    <property type="component" value="Unplaced"/>
</dbReference>
<keyword evidence="4" id="KW-0539">Nucleus</keyword>
<evidence type="ECO:0000256" key="4">
    <source>
        <dbReference type="ARBA" id="ARBA00023242"/>
    </source>
</evidence>
<evidence type="ECO:0000259" key="7">
    <source>
        <dbReference type="PROSITE" id="PS50102"/>
    </source>
</evidence>
<dbReference type="PROSITE" id="PS50102">
    <property type="entry name" value="RRM"/>
    <property type="match status" value="3"/>
</dbReference>
<dbReference type="Pfam" id="PF00076">
    <property type="entry name" value="RRM_1"/>
    <property type="match status" value="3"/>
</dbReference>
<dbReference type="CDD" id="cd12416">
    <property type="entry name" value="RRM4_RBM28_like"/>
    <property type="match status" value="1"/>
</dbReference>
<dbReference type="InterPro" id="IPR000504">
    <property type="entry name" value="RRM_dom"/>
</dbReference>
<gene>
    <name evidence="9" type="primary">LOC106457389</name>
</gene>
<feature type="compositionally biased region" description="Basic and acidic residues" evidence="6">
    <location>
        <begin position="109"/>
        <end position="124"/>
    </location>
</feature>
<feature type="region of interest" description="Disordered" evidence="6">
    <location>
        <begin position="109"/>
        <end position="196"/>
    </location>
</feature>
<dbReference type="InterPro" id="IPR051945">
    <property type="entry name" value="RRM_MRD1_RNA_proc_ribogen"/>
</dbReference>
<evidence type="ECO:0000256" key="3">
    <source>
        <dbReference type="ARBA" id="ARBA00022884"/>
    </source>
</evidence>
<dbReference type="GeneID" id="106457389"/>
<evidence type="ECO:0000313" key="9">
    <source>
        <dbReference type="RefSeq" id="XP_013772254.1"/>
    </source>
</evidence>
<evidence type="ECO:0000256" key="1">
    <source>
        <dbReference type="ARBA" id="ARBA00004123"/>
    </source>
</evidence>
<keyword evidence="8" id="KW-1185">Reference proteome</keyword>
<dbReference type="InterPro" id="IPR035979">
    <property type="entry name" value="RBD_domain_sf"/>
</dbReference>
<feature type="non-terminal residue" evidence="9">
    <location>
        <position position="1"/>
    </location>
</feature>
<accession>A0ABM1B0G0</accession>
<feature type="compositionally biased region" description="Acidic residues" evidence="6">
    <location>
        <begin position="125"/>
        <end position="138"/>
    </location>
</feature>
<reference evidence="9" key="1">
    <citation type="submission" date="2025-08" db="UniProtKB">
        <authorList>
            <consortium name="RefSeq"/>
        </authorList>
    </citation>
    <scope>IDENTIFICATION</scope>
    <source>
        <tissue evidence="9">Muscle</tissue>
    </source>
</reference>
<feature type="compositionally biased region" description="Basic and acidic residues" evidence="6">
    <location>
        <begin position="497"/>
        <end position="514"/>
    </location>
</feature>
<dbReference type="PANTHER" id="PTHR48039">
    <property type="entry name" value="RNA-BINDING MOTIF PROTEIN 14B"/>
    <property type="match status" value="1"/>
</dbReference>
<feature type="domain" description="RRM" evidence="7">
    <location>
        <begin position="20"/>
        <end position="97"/>
    </location>
</feature>
<organism evidence="8 9">
    <name type="scientific">Limulus polyphemus</name>
    <name type="common">Atlantic horseshoe crab</name>
    <dbReference type="NCBI Taxonomy" id="6850"/>
    <lineage>
        <taxon>Eukaryota</taxon>
        <taxon>Metazoa</taxon>
        <taxon>Ecdysozoa</taxon>
        <taxon>Arthropoda</taxon>
        <taxon>Chelicerata</taxon>
        <taxon>Merostomata</taxon>
        <taxon>Xiphosura</taxon>
        <taxon>Limulidae</taxon>
        <taxon>Limulus</taxon>
    </lineage>
</organism>
<keyword evidence="3 5" id="KW-0694">RNA-binding</keyword>
<feature type="compositionally biased region" description="Basic and acidic residues" evidence="6">
    <location>
        <begin position="554"/>
        <end position="565"/>
    </location>
</feature>
<dbReference type="Gene3D" id="3.30.70.330">
    <property type="match status" value="3"/>
</dbReference>
<name>A0ABM1B0G0_LIMPO</name>
<feature type="compositionally biased region" description="Basic residues" evidence="6">
    <location>
        <begin position="478"/>
        <end position="491"/>
    </location>
</feature>
<feature type="domain" description="RRM" evidence="7">
    <location>
        <begin position="355"/>
        <end position="447"/>
    </location>
</feature>
<dbReference type="CDD" id="cd12415">
    <property type="entry name" value="RRM3_RBM28_like"/>
    <property type="match status" value="1"/>
</dbReference>
<dbReference type="SMART" id="SM00360">
    <property type="entry name" value="RRM"/>
    <property type="match status" value="3"/>
</dbReference>
<dbReference type="SUPFAM" id="SSF54928">
    <property type="entry name" value="RNA-binding domain, RBD"/>
    <property type="match status" value="2"/>
</dbReference>
<dbReference type="InterPro" id="IPR012677">
    <property type="entry name" value="Nucleotide-bd_a/b_plait_sf"/>
</dbReference>